<comment type="caution">
    <text evidence="3">The sequence shown here is derived from an EMBL/GenBank/DDBJ whole genome shotgun (WGS) entry which is preliminary data.</text>
</comment>
<dbReference type="InterPro" id="IPR001584">
    <property type="entry name" value="Integrase_cat-core"/>
</dbReference>
<feature type="compositionally biased region" description="Basic and acidic residues" evidence="1">
    <location>
        <begin position="487"/>
        <end position="496"/>
    </location>
</feature>
<dbReference type="AlphaFoldDB" id="A0AAW0P275"/>
<feature type="region of interest" description="Disordered" evidence="1">
    <location>
        <begin position="463"/>
        <end position="501"/>
    </location>
</feature>
<dbReference type="GO" id="GO:0015074">
    <property type="term" value="P:DNA integration"/>
    <property type="evidence" value="ECO:0007669"/>
    <property type="project" value="InterPro"/>
</dbReference>
<evidence type="ECO:0000259" key="2">
    <source>
        <dbReference type="PROSITE" id="PS50994"/>
    </source>
</evidence>
<dbReference type="PANTHER" id="PTHR46791">
    <property type="entry name" value="EXPRESSED PROTEIN"/>
    <property type="match status" value="1"/>
</dbReference>
<accession>A0AAW0P275</accession>
<dbReference type="InterPro" id="IPR058913">
    <property type="entry name" value="Integrase_dom_put"/>
</dbReference>
<evidence type="ECO:0000313" key="3">
    <source>
        <dbReference type="EMBL" id="KAK7912700.1"/>
    </source>
</evidence>
<proteinExistence type="predicted"/>
<keyword evidence="4" id="KW-1185">Reference proteome</keyword>
<dbReference type="Gene3D" id="3.30.420.10">
    <property type="entry name" value="Ribonuclease H-like superfamily/Ribonuclease H"/>
    <property type="match status" value="1"/>
</dbReference>
<feature type="domain" description="Integrase catalytic" evidence="2">
    <location>
        <begin position="202"/>
        <end position="383"/>
    </location>
</feature>
<dbReference type="GO" id="GO:0003676">
    <property type="term" value="F:nucleic acid binding"/>
    <property type="evidence" value="ECO:0007669"/>
    <property type="project" value="InterPro"/>
</dbReference>
<dbReference type="EMBL" id="JBBPFD010000009">
    <property type="protein sequence ID" value="KAK7912700.1"/>
    <property type="molecule type" value="Genomic_DNA"/>
</dbReference>
<dbReference type="PANTHER" id="PTHR46791:SF11">
    <property type="entry name" value="INTEGRASE CATALYTIC DOMAIN-CONTAINING PROTEIN"/>
    <property type="match status" value="1"/>
</dbReference>
<gene>
    <name evidence="3" type="ORF">WMY93_012911</name>
</gene>
<dbReference type="InterPro" id="IPR036397">
    <property type="entry name" value="RNaseH_sf"/>
</dbReference>
<dbReference type="Proteomes" id="UP001460270">
    <property type="component" value="Unassembled WGS sequence"/>
</dbReference>
<dbReference type="SUPFAM" id="SSF53098">
    <property type="entry name" value="Ribonuclease H-like"/>
    <property type="match status" value="1"/>
</dbReference>
<evidence type="ECO:0000313" key="4">
    <source>
        <dbReference type="Proteomes" id="UP001460270"/>
    </source>
</evidence>
<dbReference type="Pfam" id="PF24764">
    <property type="entry name" value="rva_4"/>
    <property type="match status" value="1"/>
</dbReference>
<name>A0AAW0P275_9GOBI</name>
<dbReference type="InterPro" id="IPR012337">
    <property type="entry name" value="RNaseH-like_sf"/>
</dbReference>
<protein>
    <recommendedName>
        <fullName evidence="2">Integrase catalytic domain-containing protein</fullName>
    </recommendedName>
</protein>
<evidence type="ECO:0000256" key="1">
    <source>
        <dbReference type="SAM" id="MobiDB-lite"/>
    </source>
</evidence>
<sequence length="648" mass="73025">MIQRLLNKLQSALNQQPLNMDYLEFLTRHELILFQSLSNQLDGVTDIIEALQNLYDLVVDNIRADSTMTVVLETEVIPGSCHPRILIEHERLKSLLDTHLPVNCLAKCLGVSRSTVYRRMQEFGLSVRGLYNNMNDQDLDHIISNVKHQMPNAGYRMVQGHLVSMGIRVQWSRIMASMHRVDAVGIFSRLTQLGCVVRRSYSVRGPLSLVHIDTNHKLIRYNIVIFGGVDGYSRKIMYLDAATDNKSRTAFTFFQRAIQHHGLPSRVRGDQGVENLDIAQFMFATRGTGRGSFISGKSVHNQRIERLWRDVWNAVTSKYHDILHTLEEDGLLDISDEIHLFGVHYIFLPRLQADLQTFIGGWNNHPLRTEGGLTPEQLWCVGHLQGLDDGEELQDILEPDIDWEVALNQHCNGAVIVPDMECPLDEETIAGLQTSINPLQPSDSHGCDLRGKVDATLREQRQKLMPCEGKEKRRKRRSPDTNTAVDQRGDNADRLQPDTNTRAARFTLADTLGERSSTFTVEYLVVERFFSSEHTSLKGYTKSSTPGDALEVLLCVSPPLQRRFGPIKKEPITRPLLLWVLRVPLGSYQSRRVTPAGWSSQTAGVRAIIQQMDVRGSSVRQAAEAGDVSNIQLQTGVTSLSLLLQFGP</sequence>
<reference evidence="4" key="1">
    <citation type="submission" date="2024-04" db="EMBL/GenBank/DDBJ databases">
        <title>Salinicola lusitanus LLJ914,a marine bacterium isolated from the Okinawa Trough.</title>
        <authorList>
            <person name="Li J."/>
        </authorList>
    </citation>
    <scope>NUCLEOTIDE SEQUENCE [LARGE SCALE GENOMIC DNA]</scope>
</reference>
<dbReference type="PROSITE" id="PS50994">
    <property type="entry name" value="INTEGRASE"/>
    <property type="match status" value="1"/>
</dbReference>
<organism evidence="3 4">
    <name type="scientific">Mugilogobius chulae</name>
    <name type="common">yellowstripe goby</name>
    <dbReference type="NCBI Taxonomy" id="88201"/>
    <lineage>
        <taxon>Eukaryota</taxon>
        <taxon>Metazoa</taxon>
        <taxon>Chordata</taxon>
        <taxon>Craniata</taxon>
        <taxon>Vertebrata</taxon>
        <taxon>Euteleostomi</taxon>
        <taxon>Actinopterygii</taxon>
        <taxon>Neopterygii</taxon>
        <taxon>Teleostei</taxon>
        <taxon>Neoteleostei</taxon>
        <taxon>Acanthomorphata</taxon>
        <taxon>Gobiaria</taxon>
        <taxon>Gobiiformes</taxon>
        <taxon>Gobioidei</taxon>
        <taxon>Gobiidae</taxon>
        <taxon>Gobionellinae</taxon>
        <taxon>Mugilogobius</taxon>
    </lineage>
</organism>